<dbReference type="InterPro" id="IPR036322">
    <property type="entry name" value="WD40_repeat_dom_sf"/>
</dbReference>
<keyword evidence="2" id="KW-1185">Reference proteome</keyword>
<sequence length="243" mass="27964">MAFMASLCDFTESKQRTMTSYIRCLAISSDLLYAASGSEINVYNLTNYTHINAFNSNSSSGSVKSRFFRKEVWQLTPTKRHQLVATLPTVKDHVRCFVLPKNYFCVKRHKKQLWIEHVDVFSGLAISNGLIYSVSWDKCLKVWRASDLRCLESVKPKADLRCNQLERRGCSFSLSLFSSFFSSSSPASLLLCKNKVTSIYVDVTKQDKCKWVQWPIRILHFHRTIMSQLHQCKIAFTYETNAA</sequence>
<name>A0A822XLY5_NELNU</name>
<dbReference type="Proteomes" id="UP000607653">
    <property type="component" value="Unassembled WGS sequence"/>
</dbReference>
<dbReference type="PANTHER" id="PTHR22844">
    <property type="entry name" value="F-BOX AND WD40 DOMAIN PROTEIN"/>
    <property type="match status" value="1"/>
</dbReference>
<reference evidence="1 2" key="1">
    <citation type="journal article" date="2020" name="Mol. Biol. Evol.">
        <title>Distinct Expression and Methylation Patterns for Genes with Different Fates following a Single Whole-Genome Duplication in Flowering Plants.</title>
        <authorList>
            <person name="Shi T."/>
            <person name="Rahmani R.S."/>
            <person name="Gugger P.F."/>
            <person name="Wang M."/>
            <person name="Li H."/>
            <person name="Zhang Y."/>
            <person name="Li Z."/>
            <person name="Wang Q."/>
            <person name="Van de Peer Y."/>
            <person name="Marchal K."/>
            <person name="Chen J."/>
        </authorList>
    </citation>
    <scope>NUCLEOTIDE SEQUENCE [LARGE SCALE GENOMIC DNA]</scope>
    <source>
        <tissue evidence="1">Leaf</tissue>
    </source>
</reference>
<dbReference type="InterPro" id="IPR045182">
    <property type="entry name" value="JINGUBANG-like"/>
</dbReference>
<dbReference type="AlphaFoldDB" id="A0A822XLY5"/>
<proteinExistence type="predicted"/>
<organism evidence="1 2">
    <name type="scientific">Nelumbo nucifera</name>
    <name type="common">Sacred lotus</name>
    <dbReference type="NCBI Taxonomy" id="4432"/>
    <lineage>
        <taxon>Eukaryota</taxon>
        <taxon>Viridiplantae</taxon>
        <taxon>Streptophyta</taxon>
        <taxon>Embryophyta</taxon>
        <taxon>Tracheophyta</taxon>
        <taxon>Spermatophyta</taxon>
        <taxon>Magnoliopsida</taxon>
        <taxon>Proteales</taxon>
        <taxon>Nelumbonaceae</taxon>
        <taxon>Nelumbo</taxon>
    </lineage>
</organism>
<dbReference type="EMBL" id="DUZY01000001">
    <property type="protein sequence ID" value="DAD19795.1"/>
    <property type="molecule type" value="Genomic_DNA"/>
</dbReference>
<evidence type="ECO:0000313" key="2">
    <source>
        <dbReference type="Proteomes" id="UP000607653"/>
    </source>
</evidence>
<gene>
    <name evidence="1" type="ORF">HUJ06_021258</name>
</gene>
<accession>A0A822XLY5</accession>
<dbReference type="PANTHER" id="PTHR22844:SF199">
    <property type="entry name" value="F21J9.19"/>
    <property type="match status" value="1"/>
</dbReference>
<protein>
    <submittedName>
        <fullName evidence="1">Uncharacterized protein</fullName>
    </submittedName>
</protein>
<evidence type="ECO:0000313" key="1">
    <source>
        <dbReference type="EMBL" id="DAD19795.1"/>
    </source>
</evidence>
<dbReference type="InterPro" id="IPR015943">
    <property type="entry name" value="WD40/YVTN_repeat-like_dom_sf"/>
</dbReference>
<dbReference type="SUPFAM" id="SSF50978">
    <property type="entry name" value="WD40 repeat-like"/>
    <property type="match status" value="1"/>
</dbReference>
<dbReference type="Gene3D" id="2.130.10.10">
    <property type="entry name" value="YVTN repeat-like/Quinoprotein amine dehydrogenase"/>
    <property type="match status" value="1"/>
</dbReference>
<comment type="caution">
    <text evidence="1">The sequence shown here is derived from an EMBL/GenBank/DDBJ whole genome shotgun (WGS) entry which is preliminary data.</text>
</comment>